<keyword evidence="1" id="KW-0677">Repeat</keyword>
<feature type="coiled-coil region" evidence="3">
    <location>
        <begin position="23"/>
        <end position="73"/>
    </location>
</feature>
<dbReference type="InterPro" id="IPR001258">
    <property type="entry name" value="NHL_repeat"/>
</dbReference>
<dbReference type="OrthoDB" id="6125076at2759"/>
<keyword evidence="3" id="KW-0175">Coiled coil</keyword>
<evidence type="ECO:0000256" key="3">
    <source>
        <dbReference type="SAM" id="Coils"/>
    </source>
</evidence>
<dbReference type="InterPro" id="IPR011042">
    <property type="entry name" value="6-blade_b-propeller_TolB-like"/>
</dbReference>
<dbReference type="Proteomes" id="UP000683360">
    <property type="component" value="Unassembled WGS sequence"/>
</dbReference>
<organism evidence="4 5">
    <name type="scientific">Mytilus edulis</name>
    <name type="common">Blue mussel</name>
    <dbReference type="NCBI Taxonomy" id="6550"/>
    <lineage>
        <taxon>Eukaryota</taxon>
        <taxon>Metazoa</taxon>
        <taxon>Spiralia</taxon>
        <taxon>Lophotrochozoa</taxon>
        <taxon>Mollusca</taxon>
        <taxon>Bivalvia</taxon>
        <taxon>Autobranchia</taxon>
        <taxon>Pteriomorphia</taxon>
        <taxon>Mytilida</taxon>
        <taxon>Mytiloidea</taxon>
        <taxon>Mytilidae</taxon>
        <taxon>Mytilinae</taxon>
        <taxon>Mytilus</taxon>
    </lineage>
</organism>
<dbReference type="SUPFAM" id="SSF101898">
    <property type="entry name" value="NHL repeat"/>
    <property type="match status" value="1"/>
</dbReference>
<feature type="repeat" description="NHL" evidence="2">
    <location>
        <begin position="294"/>
        <end position="323"/>
    </location>
</feature>
<evidence type="ECO:0000313" key="4">
    <source>
        <dbReference type="EMBL" id="CAG2233687.1"/>
    </source>
</evidence>
<dbReference type="GO" id="GO:0008270">
    <property type="term" value="F:zinc ion binding"/>
    <property type="evidence" value="ECO:0007669"/>
    <property type="project" value="UniProtKB-KW"/>
</dbReference>
<accession>A0A8S3TQI3</accession>
<name>A0A8S3TQI3_MYTED</name>
<evidence type="ECO:0000256" key="2">
    <source>
        <dbReference type="PROSITE-ProRule" id="PRU00504"/>
    </source>
</evidence>
<dbReference type="PANTHER" id="PTHR24104:SF25">
    <property type="entry name" value="PROTEIN LIN-41"/>
    <property type="match status" value="1"/>
</dbReference>
<reference evidence="4" key="1">
    <citation type="submission" date="2021-03" db="EMBL/GenBank/DDBJ databases">
        <authorList>
            <person name="Bekaert M."/>
        </authorList>
    </citation>
    <scope>NUCLEOTIDE SEQUENCE</scope>
</reference>
<dbReference type="Gene3D" id="2.120.10.30">
    <property type="entry name" value="TolB, C-terminal domain"/>
    <property type="match status" value="1"/>
</dbReference>
<dbReference type="Pfam" id="PF01436">
    <property type="entry name" value="NHL"/>
    <property type="match status" value="1"/>
</dbReference>
<evidence type="ECO:0000256" key="1">
    <source>
        <dbReference type="ARBA" id="ARBA00022737"/>
    </source>
</evidence>
<sequence>MSKELLEVTNKAKKKSSDLNGVINEMERSIVEQQSKIDKIKKDAIDLQGFLSIKSTEAELDKMDKTVNSIINDGEDGLISINFNLDPAIENLALNTNSFGHVTVEIKPFLSKSIEEISLDLQKTINTQVKQTEGCCLLDNGKSVFSDFLKDRLTVISENGELDFQIPIKSSLHGLAAIDSQTIAISPGGSAPHVINIVDIKDKSIMKTIPVNSEVDGMVYREDNLFYCARGDGIQKTNLTNGVTATILQCNLGQFANIANFKDKLYVTDRDEHTVTCCNIKGTILWTFQDTKVLQRPWGITVDKDGNIYVVDWKDKLVVLSTDGKRYKQLLSAKDGLKSPTTVFYHKSTNQLLVANEKNTALLYKLV</sequence>
<protein>
    <submittedName>
        <fullName evidence="4">Uncharacterized protein</fullName>
    </submittedName>
</protein>
<gene>
    <name evidence="4" type="ORF">MEDL_46346</name>
</gene>
<dbReference type="InterPro" id="IPR050952">
    <property type="entry name" value="TRIM-NHL_E3_ligases"/>
</dbReference>
<proteinExistence type="predicted"/>
<dbReference type="EMBL" id="CAJPWZ010002216">
    <property type="protein sequence ID" value="CAG2233687.1"/>
    <property type="molecule type" value="Genomic_DNA"/>
</dbReference>
<dbReference type="PROSITE" id="PS51125">
    <property type="entry name" value="NHL"/>
    <property type="match status" value="1"/>
</dbReference>
<dbReference type="PANTHER" id="PTHR24104">
    <property type="entry name" value="E3 UBIQUITIN-PROTEIN LIGASE NHLRC1-RELATED"/>
    <property type="match status" value="1"/>
</dbReference>
<dbReference type="AlphaFoldDB" id="A0A8S3TQI3"/>
<keyword evidence="5" id="KW-1185">Reference proteome</keyword>
<evidence type="ECO:0000313" key="5">
    <source>
        <dbReference type="Proteomes" id="UP000683360"/>
    </source>
</evidence>
<comment type="caution">
    <text evidence="4">The sequence shown here is derived from an EMBL/GenBank/DDBJ whole genome shotgun (WGS) entry which is preliminary data.</text>
</comment>